<dbReference type="OrthoDB" id="9809977at2"/>
<dbReference type="PROSITE" id="PS51257">
    <property type="entry name" value="PROKAR_LIPOPROTEIN"/>
    <property type="match status" value="1"/>
</dbReference>
<comment type="caution">
    <text evidence="2">The sequence shown here is derived from an EMBL/GenBank/DDBJ whole genome shotgun (WGS) entry which is preliminary data.</text>
</comment>
<dbReference type="Proteomes" id="UP000295391">
    <property type="component" value="Unassembled WGS sequence"/>
</dbReference>
<dbReference type="InterPro" id="IPR049713">
    <property type="entry name" value="Pr6Pr-like"/>
</dbReference>
<gene>
    <name evidence="2" type="ORF">ATL17_0285</name>
</gene>
<proteinExistence type="predicted"/>
<accession>A0A4R6VQN4</accession>
<dbReference type="EMBL" id="SNYR01000001">
    <property type="protein sequence ID" value="TDQ66292.1"/>
    <property type="molecule type" value="Genomic_DNA"/>
</dbReference>
<feature type="transmembrane region" description="Helical" evidence="1">
    <location>
        <begin position="37"/>
        <end position="59"/>
    </location>
</feature>
<feature type="transmembrane region" description="Helical" evidence="1">
    <location>
        <begin position="179"/>
        <end position="200"/>
    </location>
</feature>
<keyword evidence="1" id="KW-0472">Membrane</keyword>
<evidence type="ECO:0000256" key="1">
    <source>
        <dbReference type="SAM" id="Phobius"/>
    </source>
</evidence>
<dbReference type="NCBIfam" id="NF038065">
    <property type="entry name" value="Pr6Pr"/>
    <property type="match status" value="1"/>
</dbReference>
<sequence>MDISKFVSWAGLALGCAFIVLQFYLSIPLRLANGDNLFGALWFLLTFFTILTNIGVVLVHLSTQTTVEGLGWFRQAHVRAMFAVLIFVVMLVYHFVLAPLWQPQGLFAVADIGLHYVTPLLYLAWWLTAPRGETAKFSDIPIMLLPPVLYLVWALARGLMVGEYPYPFLNYDVLGAALLARNIVGLFLCVALLYALFIFIENRLPKQA</sequence>
<evidence type="ECO:0000313" key="2">
    <source>
        <dbReference type="EMBL" id="TDQ66292.1"/>
    </source>
</evidence>
<evidence type="ECO:0000313" key="3">
    <source>
        <dbReference type="Proteomes" id="UP000295391"/>
    </source>
</evidence>
<organism evidence="2 3">
    <name type="scientific">Maritalea mobilis</name>
    <dbReference type="NCBI Taxonomy" id="483324"/>
    <lineage>
        <taxon>Bacteria</taxon>
        <taxon>Pseudomonadati</taxon>
        <taxon>Pseudomonadota</taxon>
        <taxon>Alphaproteobacteria</taxon>
        <taxon>Hyphomicrobiales</taxon>
        <taxon>Devosiaceae</taxon>
        <taxon>Maritalea</taxon>
    </lineage>
</organism>
<feature type="transmembrane region" description="Helical" evidence="1">
    <location>
        <begin position="107"/>
        <end position="128"/>
    </location>
</feature>
<evidence type="ECO:0008006" key="4">
    <source>
        <dbReference type="Google" id="ProtNLM"/>
    </source>
</evidence>
<reference evidence="2 3" key="1">
    <citation type="submission" date="2019-03" db="EMBL/GenBank/DDBJ databases">
        <title>Genomic Encyclopedia of Type Strains, Phase III (KMG-III): the genomes of soil and plant-associated and newly described type strains.</title>
        <authorList>
            <person name="Whitman W."/>
        </authorList>
    </citation>
    <scope>NUCLEOTIDE SEQUENCE [LARGE SCALE GENOMIC DNA]</scope>
    <source>
        <strain evidence="2 3">CGMCC 1.7002</strain>
    </source>
</reference>
<feature type="transmembrane region" description="Helical" evidence="1">
    <location>
        <begin position="140"/>
        <end position="159"/>
    </location>
</feature>
<keyword evidence="1" id="KW-1133">Transmembrane helix</keyword>
<protein>
    <recommendedName>
        <fullName evidence="4">FAR-17a/AIG1-like protein</fullName>
    </recommendedName>
</protein>
<feature type="transmembrane region" description="Helical" evidence="1">
    <location>
        <begin position="7"/>
        <end position="25"/>
    </location>
</feature>
<dbReference type="AlphaFoldDB" id="A0A4R6VQN4"/>
<keyword evidence="3" id="KW-1185">Reference proteome</keyword>
<name>A0A4R6VQN4_9HYPH</name>
<dbReference type="RefSeq" id="WP_133570995.1">
    <property type="nucleotide sequence ID" value="NZ_SNYR01000001.1"/>
</dbReference>
<feature type="transmembrane region" description="Helical" evidence="1">
    <location>
        <begin position="80"/>
        <end position="101"/>
    </location>
</feature>
<keyword evidence="1" id="KW-0812">Transmembrane</keyword>